<dbReference type="InterPro" id="IPR058625">
    <property type="entry name" value="MdtA-like_BSH"/>
</dbReference>
<dbReference type="Pfam" id="PF25954">
    <property type="entry name" value="Beta-barrel_RND_2"/>
    <property type="match status" value="1"/>
</dbReference>
<dbReference type="InterPro" id="IPR058792">
    <property type="entry name" value="Beta-barrel_RND_2"/>
</dbReference>
<dbReference type="PANTHER" id="PTHR30469">
    <property type="entry name" value="MULTIDRUG RESISTANCE PROTEIN MDTA"/>
    <property type="match status" value="1"/>
</dbReference>
<evidence type="ECO:0000256" key="2">
    <source>
        <dbReference type="SAM" id="SignalP"/>
    </source>
</evidence>
<dbReference type="EMBL" id="BSPG01000030">
    <property type="protein sequence ID" value="GLS45960.1"/>
    <property type="molecule type" value="Genomic_DNA"/>
</dbReference>
<evidence type="ECO:0000259" key="3">
    <source>
        <dbReference type="Pfam" id="PF25917"/>
    </source>
</evidence>
<reference evidence="8" key="2">
    <citation type="journal article" date="2019" name="Int. J. Syst. Evol. Microbiol.">
        <title>The Global Catalogue of Microorganisms (GCM) 10K type strain sequencing project: providing services to taxonomists for standard genome sequencing and annotation.</title>
        <authorList>
            <consortium name="The Broad Institute Genomics Platform"/>
            <consortium name="The Broad Institute Genome Sequencing Center for Infectious Disease"/>
            <person name="Wu L."/>
            <person name="Ma J."/>
        </authorList>
    </citation>
    <scope>NUCLEOTIDE SEQUENCE [LARGE SCALE GENOMIC DNA]</scope>
    <source>
        <strain evidence="8">NBRC 107710</strain>
    </source>
</reference>
<dbReference type="GO" id="GO:1990281">
    <property type="term" value="C:efflux pump complex"/>
    <property type="evidence" value="ECO:0007669"/>
    <property type="project" value="TreeGrafter"/>
</dbReference>
<organism evidence="6 7">
    <name type="scientific">Methylobacterium brachythecii</name>
    <dbReference type="NCBI Taxonomy" id="1176177"/>
    <lineage>
        <taxon>Bacteria</taxon>
        <taxon>Pseudomonadati</taxon>
        <taxon>Pseudomonadota</taxon>
        <taxon>Alphaproteobacteria</taxon>
        <taxon>Hyphomicrobiales</taxon>
        <taxon>Methylobacteriaceae</taxon>
        <taxon>Methylobacterium</taxon>
    </lineage>
</organism>
<feature type="chain" id="PRO_5030964432" evidence="2">
    <location>
        <begin position="24"/>
        <end position="362"/>
    </location>
</feature>
<name>A0A7W6ASP5_9HYPH</name>
<dbReference type="Gene3D" id="2.40.30.170">
    <property type="match status" value="1"/>
</dbReference>
<feature type="domain" description="CusB-like beta-barrel" evidence="4">
    <location>
        <begin position="206"/>
        <end position="278"/>
    </location>
</feature>
<reference evidence="6 7" key="3">
    <citation type="submission" date="2020-08" db="EMBL/GenBank/DDBJ databases">
        <title>Genomic Encyclopedia of Type Strains, Phase IV (KMG-IV): sequencing the most valuable type-strain genomes for metagenomic binning, comparative biology and taxonomic classification.</title>
        <authorList>
            <person name="Goeker M."/>
        </authorList>
    </citation>
    <scope>NUCLEOTIDE SEQUENCE [LARGE SCALE GENOMIC DNA]</scope>
    <source>
        <strain evidence="6 7">DSM 24105</strain>
    </source>
</reference>
<accession>A0A7W6ASP5</accession>
<comment type="caution">
    <text evidence="6">The sequence shown here is derived from an EMBL/GenBank/DDBJ whole genome shotgun (WGS) entry which is preliminary data.</text>
</comment>
<dbReference type="PROSITE" id="PS51257">
    <property type="entry name" value="PROKAR_LIPOPROTEIN"/>
    <property type="match status" value="1"/>
</dbReference>
<comment type="similarity">
    <text evidence="1">Belongs to the membrane fusion protein (MFP) (TC 8.A.1) family.</text>
</comment>
<evidence type="ECO:0000256" key="1">
    <source>
        <dbReference type="ARBA" id="ARBA00009477"/>
    </source>
</evidence>
<evidence type="ECO:0000313" key="8">
    <source>
        <dbReference type="Proteomes" id="UP001156881"/>
    </source>
</evidence>
<reference evidence="5" key="1">
    <citation type="journal article" date="2014" name="Int. J. Syst. Evol. Microbiol.">
        <title>Complete genome of a new Firmicutes species belonging to the dominant human colonic microbiota ('Ruminococcus bicirculans') reveals two chromosomes and a selective capacity to utilize plant glucans.</title>
        <authorList>
            <consortium name="NISC Comparative Sequencing Program"/>
            <person name="Wegmann U."/>
            <person name="Louis P."/>
            <person name="Goesmann A."/>
            <person name="Henrissat B."/>
            <person name="Duncan S.H."/>
            <person name="Flint H.J."/>
        </authorList>
    </citation>
    <scope>NUCLEOTIDE SEQUENCE</scope>
    <source>
        <strain evidence="5">NBRC 107710</strain>
    </source>
</reference>
<dbReference type="NCBIfam" id="TIGR01730">
    <property type="entry name" value="RND_mfp"/>
    <property type="match status" value="1"/>
</dbReference>
<keyword evidence="2" id="KW-0732">Signal</keyword>
<evidence type="ECO:0000313" key="7">
    <source>
        <dbReference type="Proteomes" id="UP000517759"/>
    </source>
</evidence>
<dbReference type="EMBL" id="JACIDN010000011">
    <property type="protein sequence ID" value="MBB3905267.1"/>
    <property type="molecule type" value="Genomic_DNA"/>
</dbReference>
<evidence type="ECO:0000313" key="6">
    <source>
        <dbReference type="EMBL" id="MBB3905267.1"/>
    </source>
</evidence>
<evidence type="ECO:0000313" key="5">
    <source>
        <dbReference type="EMBL" id="GLS45960.1"/>
    </source>
</evidence>
<dbReference type="Gene3D" id="2.40.420.20">
    <property type="match status" value="1"/>
</dbReference>
<protein>
    <submittedName>
        <fullName evidence="5">Hemolysin secretion protein D</fullName>
    </submittedName>
    <submittedName>
        <fullName evidence="6">RND family efflux transporter MFP subunit</fullName>
    </submittedName>
</protein>
<dbReference type="Proteomes" id="UP001156881">
    <property type="component" value="Unassembled WGS sequence"/>
</dbReference>
<evidence type="ECO:0000259" key="4">
    <source>
        <dbReference type="Pfam" id="PF25954"/>
    </source>
</evidence>
<proteinExistence type="inferred from homology"/>
<dbReference type="AlphaFoldDB" id="A0A7W6ASP5"/>
<dbReference type="InterPro" id="IPR006143">
    <property type="entry name" value="RND_pump_MFP"/>
</dbReference>
<gene>
    <name evidence="5" type="ORF">GCM10007884_39510</name>
    <name evidence="6" type="ORF">GGR33_004800</name>
</gene>
<dbReference type="GO" id="GO:0015562">
    <property type="term" value="F:efflux transmembrane transporter activity"/>
    <property type="evidence" value="ECO:0007669"/>
    <property type="project" value="TreeGrafter"/>
</dbReference>
<reference evidence="5" key="4">
    <citation type="submission" date="2023-01" db="EMBL/GenBank/DDBJ databases">
        <title>Draft genome sequence of Methylobacterium brachythecii strain NBRC 107710.</title>
        <authorList>
            <person name="Sun Q."/>
            <person name="Mori K."/>
        </authorList>
    </citation>
    <scope>NUCLEOTIDE SEQUENCE</scope>
    <source>
        <strain evidence="5">NBRC 107710</strain>
    </source>
</reference>
<dbReference type="Gene3D" id="1.10.287.470">
    <property type="entry name" value="Helix hairpin bin"/>
    <property type="match status" value="1"/>
</dbReference>
<sequence>MTRLLALSLVGLLVAGCSPSAEEGHEPAPIRPVLVTVAKRVETDLFGPFAGTVEPRYQSQLGFQIGGRVAARDVTVGDTVKKGQRLAALDPVVTRFALTRAEADVADAKAQAENAAATEARSRKLMEGGNVTQAQLDSSVASRDTTQARLAQAMSSLQRARDQMGYTELHADFDGVVTQRLAEVGQVLSAGQAVVTVARPEVREAVVDIPEDLVGTMPREGRFTISLQSAPEITTVGTVREIAPFADQSTRTRRIKLTLIDPPSAFRLGATITVGLTRKVDPYVLLPATALLDADGKTTVWIAPPVDKDGLTHVERREVTVATKGAERVSLRGGVKDGERVVVAGIHSLKDGQTVRIEDITP</sequence>
<dbReference type="PANTHER" id="PTHR30469:SF15">
    <property type="entry name" value="HLYD FAMILY OF SECRETION PROTEINS"/>
    <property type="match status" value="1"/>
</dbReference>
<dbReference type="RefSeq" id="WP_183512224.1">
    <property type="nucleotide sequence ID" value="NZ_BSPG01000030.1"/>
</dbReference>
<dbReference type="Pfam" id="PF25917">
    <property type="entry name" value="BSH_RND"/>
    <property type="match status" value="1"/>
</dbReference>
<keyword evidence="8" id="KW-1185">Reference proteome</keyword>
<dbReference type="SUPFAM" id="SSF111369">
    <property type="entry name" value="HlyD-like secretion proteins"/>
    <property type="match status" value="1"/>
</dbReference>
<feature type="signal peptide" evidence="2">
    <location>
        <begin position="1"/>
        <end position="23"/>
    </location>
</feature>
<dbReference type="Proteomes" id="UP000517759">
    <property type="component" value="Unassembled WGS sequence"/>
</dbReference>
<dbReference type="Gene3D" id="2.40.50.100">
    <property type="match status" value="1"/>
</dbReference>
<feature type="domain" description="Multidrug resistance protein MdtA-like barrel-sandwich hybrid" evidence="3">
    <location>
        <begin position="61"/>
        <end position="196"/>
    </location>
</feature>